<gene>
    <name evidence="2" type="primary">PRPF40A</name>
    <name evidence="2" type="ORF">SPIL2461_LOCUS5887</name>
</gene>
<comment type="caution">
    <text evidence="2">The sequence shown here is derived from an EMBL/GenBank/DDBJ whole genome shotgun (WGS) entry which is preliminary data.</text>
</comment>
<feature type="non-terminal residue" evidence="2">
    <location>
        <position position="1"/>
    </location>
</feature>
<accession>A0A812MPJ8</accession>
<feature type="region of interest" description="Disordered" evidence="1">
    <location>
        <begin position="1"/>
        <end position="44"/>
    </location>
</feature>
<dbReference type="Proteomes" id="UP000649617">
    <property type="component" value="Unassembled WGS sequence"/>
</dbReference>
<evidence type="ECO:0000313" key="3">
    <source>
        <dbReference type="Proteomes" id="UP000649617"/>
    </source>
</evidence>
<reference evidence="2" key="1">
    <citation type="submission" date="2021-02" db="EMBL/GenBank/DDBJ databases">
        <authorList>
            <person name="Dougan E. K."/>
            <person name="Rhodes N."/>
            <person name="Thang M."/>
            <person name="Chan C."/>
        </authorList>
    </citation>
    <scope>NUCLEOTIDE SEQUENCE</scope>
</reference>
<proteinExistence type="predicted"/>
<evidence type="ECO:0000256" key="1">
    <source>
        <dbReference type="SAM" id="MobiDB-lite"/>
    </source>
</evidence>
<organism evidence="2 3">
    <name type="scientific">Symbiodinium pilosum</name>
    <name type="common">Dinoflagellate</name>
    <dbReference type="NCBI Taxonomy" id="2952"/>
    <lineage>
        <taxon>Eukaryota</taxon>
        <taxon>Sar</taxon>
        <taxon>Alveolata</taxon>
        <taxon>Dinophyceae</taxon>
        <taxon>Suessiales</taxon>
        <taxon>Symbiodiniaceae</taxon>
        <taxon>Symbiodinium</taxon>
    </lineage>
</organism>
<dbReference type="AlphaFoldDB" id="A0A812MPJ8"/>
<sequence length="81" mass="8822">ASQLPPEHAWEKPAAPVQAVQEDSRIEHKKPATQLPTTSTASRGAKDLVGLPTAMPDYWSHANMMASQDWSVVPVDSETLE</sequence>
<protein>
    <submittedName>
        <fullName evidence="2">PRPF40A protein</fullName>
    </submittedName>
</protein>
<keyword evidence="3" id="KW-1185">Reference proteome</keyword>
<dbReference type="EMBL" id="CAJNIZ010008580">
    <property type="protein sequence ID" value="CAE7269139.1"/>
    <property type="molecule type" value="Genomic_DNA"/>
</dbReference>
<name>A0A812MPJ8_SYMPI</name>
<evidence type="ECO:0000313" key="2">
    <source>
        <dbReference type="EMBL" id="CAE7269139.1"/>
    </source>
</evidence>
<feature type="non-terminal residue" evidence="2">
    <location>
        <position position="81"/>
    </location>
</feature>